<accession>A0A9X3S2H2</accession>
<gene>
    <name evidence="1" type="ORF">OM076_18670</name>
</gene>
<protein>
    <submittedName>
        <fullName evidence="1">Uncharacterized protein</fullName>
    </submittedName>
</protein>
<dbReference type="RefSeq" id="WP_270041538.1">
    <property type="nucleotide sequence ID" value="NZ_JAPDOD010000017.1"/>
</dbReference>
<dbReference type="Proteomes" id="UP001149140">
    <property type="component" value="Unassembled WGS sequence"/>
</dbReference>
<organism evidence="1 2">
    <name type="scientific">Solirubrobacter ginsenosidimutans</name>
    <dbReference type="NCBI Taxonomy" id="490573"/>
    <lineage>
        <taxon>Bacteria</taxon>
        <taxon>Bacillati</taxon>
        <taxon>Actinomycetota</taxon>
        <taxon>Thermoleophilia</taxon>
        <taxon>Solirubrobacterales</taxon>
        <taxon>Solirubrobacteraceae</taxon>
        <taxon>Solirubrobacter</taxon>
    </lineage>
</organism>
<sequence length="123" mass="13360">MFLLLKLIRPFLVLVVLVGVYLFAPAIGSVNGKTLHRGVVKGVGGTADVGSKKCSKRGSVTWRCRVYEKGGSDPVTYTVRMRDRRCWSARRASAYTAEGDPLALRASGCLRLRDQVYALAGIG</sequence>
<keyword evidence="2" id="KW-1185">Reference proteome</keyword>
<name>A0A9X3S2H2_9ACTN</name>
<dbReference type="EMBL" id="JAPDOD010000017">
    <property type="protein sequence ID" value="MDA0162302.1"/>
    <property type="molecule type" value="Genomic_DNA"/>
</dbReference>
<dbReference type="AlphaFoldDB" id="A0A9X3S2H2"/>
<evidence type="ECO:0000313" key="1">
    <source>
        <dbReference type="EMBL" id="MDA0162302.1"/>
    </source>
</evidence>
<proteinExistence type="predicted"/>
<evidence type="ECO:0000313" key="2">
    <source>
        <dbReference type="Proteomes" id="UP001149140"/>
    </source>
</evidence>
<reference evidence="1" key="1">
    <citation type="submission" date="2022-10" db="EMBL/GenBank/DDBJ databases">
        <title>The WGS of Solirubrobacter ginsenosidimutans DSM 21036.</title>
        <authorList>
            <person name="Jiang Z."/>
        </authorList>
    </citation>
    <scope>NUCLEOTIDE SEQUENCE</scope>
    <source>
        <strain evidence="1">DSM 21036</strain>
    </source>
</reference>
<comment type="caution">
    <text evidence="1">The sequence shown here is derived from an EMBL/GenBank/DDBJ whole genome shotgun (WGS) entry which is preliminary data.</text>
</comment>